<dbReference type="AlphaFoldDB" id="A0A853JC16"/>
<dbReference type="RefSeq" id="WP_180678095.1">
    <property type="nucleotide sequence ID" value="NZ_JACCKA010000051.1"/>
</dbReference>
<keyword evidence="2" id="KW-1185">Reference proteome</keyword>
<dbReference type="Proteomes" id="UP000578091">
    <property type="component" value="Unassembled WGS sequence"/>
</dbReference>
<proteinExistence type="predicted"/>
<comment type="caution">
    <text evidence="1">The sequence shown here is derived from an EMBL/GenBank/DDBJ whole genome shotgun (WGS) entry which is preliminary data.</text>
</comment>
<reference evidence="1 2" key="1">
    <citation type="submission" date="2020-07" db="EMBL/GenBank/DDBJ databases">
        <title>Luteimonas sp. SJ-92.</title>
        <authorList>
            <person name="Huang X.-X."/>
            <person name="Xu L."/>
            <person name="Sun J.-Q."/>
        </authorList>
    </citation>
    <scope>NUCLEOTIDE SEQUENCE [LARGE SCALE GENOMIC DNA]</scope>
    <source>
        <strain evidence="1 2">SJ-92</strain>
    </source>
</reference>
<evidence type="ECO:0008006" key="3">
    <source>
        <dbReference type="Google" id="ProtNLM"/>
    </source>
</evidence>
<organism evidence="1 2">
    <name type="scientific">Luteimonas salinisoli</name>
    <dbReference type="NCBI Taxonomy" id="2752307"/>
    <lineage>
        <taxon>Bacteria</taxon>
        <taxon>Pseudomonadati</taxon>
        <taxon>Pseudomonadota</taxon>
        <taxon>Gammaproteobacteria</taxon>
        <taxon>Lysobacterales</taxon>
        <taxon>Lysobacteraceae</taxon>
        <taxon>Luteimonas</taxon>
    </lineage>
</organism>
<evidence type="ECO:0000313" key="1">
    <source>
        <dbReference type="EMBL" id="NZA26312.1"/>
    </source>
</evidence>
<name>A0A853JC16_9GAMM</name>
<protein>
    <recommendedName>
        <fullName evidence="3">Co-chaperone DjlA N-terminal domain-containing protein</fullName>
    </recommendedName>
</protein>
<sequence>MNTGHSHLDIALGAIPVFTDDGRMDATELQRLLDLALRDARVDEDEKRVLDNVFRRAEQAGVTPDVAERIAQARRQHGIE</sequence>
<accession>A0A853JC16</accession>
<evidence type="ECO:0000313" key="2">
    <source>
        <dbReference type="Proteomes" id="UP000578091"/>
    </source>
</evidence>
<gene>
    <name evidence="1" type="ORF">H0E84_07930</name>
</gene>
<dbReference type="EMBL" id="JACCKA010000051">
    <property type="protein sequence ID" value="NZA26312.1"/>
    <property type="molecule type" value="Genomic_DNA"/>
</dbReference>